<feature type="compositionally biased region" description="Basic and acidic residues" evidence="1">
    <location>
        <begin position="20"/>
        <end position="35"/>
    </location>
</feature>
<dbReference type="AlphaFoldDB" id="A0A167NG89"/>
<reference evidence="3" key="1">
    <citation type="submission" date="2015-06" db="EMBL/GenBank/DDBJ databases">
        <title>Expansion of signal transduction pathways in fungi by whole-genome duplication.</title>
        <authorList>
            <consortium name="DOE Joint Genome Institute"/>
            <person name="Corrochano L.M."/>
            <person name="Kuo A."/>
            <person name="Marcet-Houben M."/>
            <person name="Polaino S."/>
            <person name="Salamov A."/>
            <person name="Villalobos J.M."/>
            <person name="Alvarez M.I."/>
            <person name="Avalos J."/>
            <person name="Benito E.P."/>
            <person name="Benoit I."/>
            <person name="Burger G."/>
            <person name="Camino L.P."/>
            <person name="Canovas D."/>
            <person name="Cerda-Olmedo E."/>
            <person name="Cheng J.-F."/>
            <person name="Dominguez A."/>
            <person name="Elias M."/>
            <person name="Eslava A.P."/>
            <person name="Glaser F."/>
            <person name="Grimwood J."/>
            <person name="Gutierrez G."/>
            <person name="Heitman J."/>
            <person name="Henrissat B."/>
            <person name="Iturriaga E.A."/>
            <person name="Lang B.F."/>
            <person name="Lavin J.L."/>
            <person name="Lee S."/>
            <person name="Li W."/>
            <person name="Lindquist E."/>
            <person name="Lopez-Garcia S."/>
            <person name="Luque E.M."/>
            <person name="Marcos A.T."/>
            <person name="Martin J."/>
            <person name="McCluskey K."/>
            <person name="Medina H.R."/>
            <person name="Miralles-Duran A."/>
            <person name="Miyazaki A."/>
            <person name="Munoz-Torres E."/>
            <person name="Oguiza J.A."/>
            <person name="Ohm R."/>
            <person name="Olmedo M."/>
            <person name="Orejas M."/>
            <person name="Ortiz-Castellanos L."/>
            <person name="Pisabarro A.G."/>
            <person name="Rodriguez-Romero J."/>
            <person name="Ruiz-Herrera J."/>
            <person name="Ruiz-Vazquez R."/>
            <person name="Sanz C."/>
            <person name="Schackwitz W."/>
            <person name="Schmutz J."/>
            <person name="Shahriari M."/>
            <person name="Shelest E."/>
            <person name="Silva-Franco F."/>
            <person name="Soanes D."/>
            <person name="Syed K."/>
            <person name="Tagua V.G."/>
            <person name="Talbot N.J."/>
            <person name="Thon M."/>
            <person name="De vries R.P."/>
            <person name="Wiebenga A."/>
            <person name="Yadav J.S."/>
            <person name="Braun E.L."/>
            <person name="Baker S."/>
            <person name="Garre V."/>
            <person name="Horwitz B."/>
            <person name="Torres-Martinez S."/>
            <person name="Idnurm A."/>
            <person name="Herrera-Estrella A."/>
            <person name="Gabaldon T."/>
            <person name="Grigoriev I.V."/>
        </authorList>
    </citation>
    <scope>NUCLEOTIDE SEQUENCE [LARGE SCALE GENOMIC DNA]</scope>
    <source>
        <strain evidence="3">NRRL 1555(-)</strain>
    </source>
</reference>
<name>A0A167NG89_PHYB8</name>
<dbReference type="VEuPathDB" id="FungiDB:PHYBLDRAFT_165809"/>
<dbReference type="GeneID" id="28996217"/>
<dbReference type="STRING" id="763407.A0A167NG89"/>
<dbReference type="Proteomes" id="UP000077315">
    <property type="component" value="Unassembled WGS sequence"/>
</dbReference>
<sequence length="314" mass="35744">MRRYGARPPPPPPPRTQHYPGREPRHPPYGYDRRYKPYPTTYAPRPHPVVTPKPARKGFFEFRLEKMVMGDYVAESDVNKGESRLRFYLNNEADPESKPDSIAIIVQDGLIRFVILAENIESISLTHKAGIFNIKINGQYKVEKLENANFVEGGEDPSNGQLEIVKEISCVVDLRNPITQPKWTKDNIDDWTNNSSRFRQILDVKDADEPRTVKDVFADWARTSSIGLPSERLLFAKVQLNKLDRLCEVLEWVGETATLGSTVRTMLDLIKSLSESADVSKEDLSTRLQPVILSVPEPQLMRVLDSLWASENKA</sequence>
<dbReference type="RefSeq" id="XP_018293869.1">
    <property type="nucleotide sequence ID" value="XM_018435311.1"/>
</dbReference>
<protein>
    <submittedName>
        <fullName evidence="2">Uncharacterized protein</fullName>
    </submittedName>
</protein>
<dbReference type="EMBL" id="KV440976">
    <property type="protein sequence ID" value="OAD75829.1"/>
    <property type="molecule type" value="Genomic_DNA"/>
</dbReference>
<keyword evidence="3" id="KW-1185">Reference proteome</keyword>
<evidence type="ECO:0000313" key="2">
    <source>
        <dbReference type="EMBL" id="OAD75829.1"/>
    </source>
</evidence>
<dbReference type="InParanoid" id="A0A167NG89"/>
<evidence type="ECO:0000256" key="1">
    <source>
        <dbReference type="SAM" id="MobiDB-lite"/>
    </source>
</evidence>
<proteinExistence type="predicted"/>
<feature type="region of interest" description="Disordered" evidence="1">
    <location>
        <begin position="1"/>
        <end position="50"/>
    </location>
</feature>
<accession>A0A167NG89</accession>
<dbReference type="OrthoDB" id="431557at2759"/>
<evidence type="ECO:0000313" key="3">
    <source>
        <dbReference type="Proteomes" id="UP000077315"/>
    </source>
</evidence>
<organism evidence="2 3">
    <name type="scientific">Phycomyces blakesleeanus (strain ATCC 8743b / DSM 1359 / FGSC 10004 / NBRC 33097 / NRRL 1555)</name>
    <dbReference type="NCBI Taxonomy" id="763407"/>
    <lineage>
        <taxon>Eukaryota</taxon>
        <taxon>Fungi</taxon>
        <taxon>Fungi incertae sedis</taxon>
        <taxon>Mucoromycota</taxon>
        <taxon>Mucoromycotina</taxon>
        <taxon>Mucoromycetes</taxon>
        <taxon>Mucorales</taxon>
        <taxon>Phycomycetaceae</taxon>
        <taxon>Phycomyces</taxon>
    </lineage>
</organism>
<gene>
    <name evidence="2" type="ORF">PHYBLDRAFT_165809</name>
</gene>